<dbReference type="Proteomes" id="UP001190466">
    <property type="component" value="Chromosome"/>
</dbReference>
<dbReference type="Pfam" id="PF00534">
    <property type="entry name" value="Glycos_transf_1"/>
    <property type="match status" value="1"/>
</dbReference>
<feature type="domain" description="Glycosyl transferase family 1" evidence="3">
    <location>
        <begin position="233"/>
        <end position="388"/>
    </location>
</feature>
<dbReference type="RefSeq" id="WP_316516887.1">
    <property type="nucleotide sequence ID" value="NZ_OY726395.1"/>
</dbReference>
<dbReference type="EC" id="2.4.-.-" evidence="5"/>
<dbReference type="PANTHER" id="PTHR46401">
    <property type="entry name" value="GLYCOSYLTRANSFERASE WBBK-RELATED"/>
    <property type="match status" value="1"/>
</dbReference>
<keyword evidence="1 5" id="KW-0328">Glycosyltransferase</keyword>
<proteinExistence type="predicted"/>
<dbReference type="EMBL" id="OY726395">
    <property type="protein sequence ID" value="CAJ1582992.1"/>
    <property type="molecule type" value="Genomic_DNA"/>
</dbReference>
<evidence type="ECO:0000256" key="2">
    <source>
        <dbReference type="ARBA" id="ARBA00022679"/>
    </source>
</evidence>
<keyword evidence="2 5" id="KW-0808">Transferase</keyword>
<evidence type="ECO:0000313" key="6">
    <source>
        <dbReference type="Proteomes" id="UP001190466"/>
    </source>
</evidence>
<gene>
    <name evidence="5" type="ORF">MU0050_002381</name>
</gene>
<evidence type="ECO:0000259" key="4">
    <source>
        <dbReference type="Pfam" id="PF13439"/>
    </source>
</evidence>
<evidence type="ECO:0000259" key="3">
    <source>
        <dbReference type="Pfam" id="PF00534"/>
    </source>
</evidence>
<dbReference type="Gene3D" id="3.40.50.2000">
    <property type="entry name" value="Glycogen Phosphorylase B"/>
    <property type="match status" value="2"/>
</dbReference>
<keyword evidence="6" id="KW-1185">Reference proteome</keyword>
<dbReference type="Pfam" id="PF13439">
    <property type="entry name" value="Glyco_transf_4"/>
    <property type="match status" value="1"/>
</dbReference>
<dbReference type="CDD" id="cd03801">
    <property type="entry name" value="GT4_PimA-like"/>
    <property type="match status" value="1"/>
</dbReference>
<name>A0ABN9NYV2_9MYCO</name>
<sequence>MRIALLSYRSKTHCGGQGVYVRHLSRGLVELGHHVEVFSGQPYPDGLDPRVVLRKVPSLDLYREPDPFRVPRPSELRTSIDLLELATMWTAGFPEPRTFGLRAARLLAERQRDPDNRFDIVHDNQSLGTGLLKIAASGLPVVATVHHPITRDRVLDLAAARWWRKPLVHRWYGFAEMQKRVAKQIPDLLTVSSTSAADIAEDFGVRPDQLHVVPLGVDTTVFAPTLQPRVPGRIIAIASADVPLKGVSNLLQAVAKLRTERDVELQLVARLESNGPTQKLIAELGISDIVHISSGVSDEELAGLLASAEIACIPSLYEGFSLPAVEAMASGTPIVASRAGALPEVLGTQGACAELVTPGDVEELTATLGNLLDSPERRYQIGIAGRQRALDVYSWESVAAQTVGVYERAIERRRAC</sequence>
<evidence type="ECO:0000256" key="1">
    <source>
        <dbReference type="ARBA" id="ARBA00022676"/>
    </source>
</evidence>
<dbReference type="GO" id="GO:0016757">
    <property type="term" value="F:glycosyltransferase activity"/>
    <property type="evidence" value="ECO:0007669"/>
    <property type="project" value="UniProtKB-KW"/>
</dbReference>
<dbReference type="InterPro" id="IPR028098">
    <property type="entry name" value="Glyco_trans_4-like_N"/>
</dbReference>
<evidence type="ECO:0000313" key="5">
    <source>
        <dbReference type="EMBL" id="CAJ1582992.1"/>
    </source>
</evidence>
<organism evidence="5 6">
    <name type="scientific">[Mycobacterium] wendilense</name>
    <dbReference type="NCBI Taxonomy" id="3064284"/>
    <lineage>
        <taxon>Bacteria</taxon>
        <taxon>Bacillati</taxon>
        <taxon>Actinomycetota</taxon>
        <taxon>Actinomycetes</taxon>
        <taxon>Mycobacteriales</taxon>
        <taxon>Mycobacteriaceae</taxon>
        <taxon>Mycolicibacter</taxon>
    </lineage>
</organism>
<protein>
    <submittedName>
        <fullName evidence="5">Glycosyltransferase family 4 protein</fullName>
        <ecNumber evidence="5">2.4.-.-</ecNumber>
    </submittedName>
</protein>
<feature type="domain" description="Glycosyltransferase subfamily 4-like N-terminal" evidence="4">
    <location>
        <begin position="15"/>
        <end position="220"/>
    </location>
</feature>
<reference evidence="5 6" key="1">
    <citation type="submission" date="2023-08" db="EMBL/GenBank/DDBJ databases">
        <authorList>
            <person name="Folkvardsen B D."/>
            <person name="Norman A."/>
        </authorList>
    </citation>
    <scope>NUCLEOTIDE SEQUENCE [LARGE SCALE GENOMIC DNA]</scope>
    <source>
        <strain evidence="5 6">Mu0050</strain>
    </source>
</reference>
<accession>A0ABN9NYV2</accession>
<dbReference type="PANTHER" id="PTHR46401:SF2">
    <property type="entry name" value="GLYCOSYLTRANSFERASE WBBK-RELATED"/>
    <property type="match status" value="1"/>
</dbReference>
<dbReference type="InterPro" id="IPR001296">
    <property type="entry name" value="Glyco_trans_1"/>
</dbReference>
<dbReference type="SUPFAM" id="SSF53756">
    <property type="entry name" value="UDP-Glycosyltransferase/glycogen phosphorylase"/>
    <property type="match status" value="1"/>
</dbReference>